<name>A0ABS3NZ06_9BACI</name>
<organism evidence="2 3">
    <name type="scientific">Bacillus arachidis</name>
    <dbReference type="NCBI Taxonomy" id="2819290"/>
    <lineage>
        <taxon>Bacteria</taxon>
        <taxon>Bacillati</taxon>
        <taxon>Bacillota</taxon>
        <taxon>Bacilli</taxon>
        <taxon>Bacillales</taxon>
        <taxon>Bacillaceae</taxon>
        <taxon>Bacillus</taxon>
    </lineage>
</organism>
<protein>
    <submittedName>
        <fullName evidence="2">Agmatine deiminase family protein</fullName>
    </submittedName>
</protein>
<dbReference type="RefSeq" id="WP_208017902.1">
    <property type="nucleotide sequence ID" value="NZ_JAGDQJ010000014.1"/>
</dbReference>
<gene>
    <name evidence="2" type="ORF">J4P90_12765</name>
</gene>
<dbReference type="Proteomes" id="UP000677611">
    <property type="component" value="Unassembled WGS sequence"/>
</dbReference>
<evidence type="ECO:0000313" key="3">
    <source>
        <dbReference type="Proteomes" id="UP000677611"/>
    </source>
</evidence>
<dbReference type="SUPFAM" id="SSF55909">
    <property type="entry name" value="Pentein"/>
    <property type="match status" value="1"/>
</dbReference>
<keyword evidence="1" id="KW-0378">Hydrolase</keyword>
<dbReference type="PANTHER" id="PTHR31377:SF0">
    <property type="entry name" value="AGMATINE DEIMINASE-RELATED"/>
    <property type="match status" value="1"/>
</dbReference>
<sequence length="334" mass="37862">MFLFKDTLNWARDYGADIIVDSDGNKRLINFNFNTYGMEDENGVAALDTKKIALHHAIELGCIDIVNSKLITEGGNKEFNGNGVLMTIEETEVYKRNPSYTKEQVEEEYKQLFNLDKVIWLPHSSFDDEEVYDGILDIVDGEPVFRSLSANGHIDEMCRFVGKNTIILAEVTDEEAEELNSAKITKERLDLAFDILSKETDTEGHPFEIIRMPTPEPIYLTAVPGDGIHEIWQYYKEIENIGDTLRDGTPFPTGKIKMQPALSYCNFLILNNIVLGQKYWKEGLSEKIKEKDEQAQKVLEEVFPDRKVIMIDTIALNILGGGIHCITKNVACAK</sequence>
<evidence type="ECO:0000313" key="2">
    <source>
        <dbReference type="EMBL" id="MBO1626095.1"/>
    </source>
</evidence>
<evidence type="ECO:0000256" key="1">
    <source>
        <dbReference type="ARBA" id="ARBA00022801"/>
    </source>
</evidence>
<comment type="caution">
    <text evidence="2">The sequence shown here is derived from an EMBL/GenBank/DDBJ whole genome shotgun (WGS) entry which is preliminary data.</text>
</comment>
<dbReference type="InterPro" id="IPR007466">
    <property type="entry name" value="Peptidyl-Arg-deiminase_porph"/>
</dbReference>
<dbReference type="EMBL" id="JAGDQJ010000014">
    <property type="protein sequence ID" value="MBO1626095.1"/>
    <property type="molecule type" value="Genomic_DNA"/>
</dbReference>
<dbReference type="Gene3D" id="3.75.10.10">
    <property type="entry name" value="L-arginine/glycine Amidinotransferase, Chain A"/>
    <property type="match status" value="1"/>
</dbReference>
<keyword evidence="3" id="KW-1185">Reference proteome</keyword>
<accession>A0ABS3NZ06</accession>
<dbReference type="PANTHER" id="PTHR31377">
    <property type="entry name" value="AGMATINE DEIMINASE-RELATED"/>
    <property type="match status" value="1"/>
</dbReference>
<proteinExistence type="predicted"/>
<reference evidence="2 3" key="1">
    <citation type="submission" date="2021-03" db="EMBL/GenBank/DDBJ databases">
        <title>Identification of novel Bacillus strains.</title>
        <authorList>
            <person name="Xiao Z."/>
            <person name="Li Y."/>
            <person name="Shen J."/>
        </authorList>
    </citation>
    <scope>NUCLEOTIDE SEQUENCE [LARGE SCALE GENOMIC DNA]</scope>
    <source>
        <strain evidence="2 3">SY8</strain>
    </source>
</reference>
<dbReference type="Pfam" id="PF04371">
    <property type="entry name" value="PAD_porph"/>
    <property type="match status" value="1"/>
</dbReference>